<keyword evidence="9" id="KW-1185">Reference proteome</keyword>
<keyword evidence="5 7" id="KW-0472">Membrane</keyword>
<comment type="caution">
    <text evidence="8">The sequence shown here is derived from an EMBL/GenBank/DDBJ whole genome shotgun (WGS) entry which is preliminary data.</text>
</comment>
<comment type="subcellular location">
    <subcellularLocation>
        <location evidence="1">Cell membrane</location>
        <topology evidence="1">Multi-pass membrane protein</topology>
    </subcellularLocation>
</comment>
<organism evidence="8 9">
    <name type="scientific">Stutzerimonas tarimensis</name>
    <dbReference type="NCBI Taxonomy" id="1507735"/>
    <lineage>
        <taxon>Bacteria</taxon>
        <taxon>Pseudomonadati</taxon>
        <taxon>Pseudomonadota</taxon>
        <taxon>Gammaproteobacteria</taxon>
        <taxon>Pseudomonadales</taxon>
        <taxon>Pseudomonadaceae</taxon>
        <taxon>Stutzerimonas</taxon>
    </lineage>
</organism>
<dbReference type="Proteomes" id="UP001595630">
    <property type="component" value="Unassembled WGS sequence"/>
</dbReference>
<evidence type="ECO:0000256" key="4">
    <source>
        <dbReference type="ARBA" id="ARBA00022989"/>
    </source>
</evidence>
<dbReference type="EMBL" id="JBHRXZ010000016">
    <property type="protein sequence ID" value="MFC3607329.1"/>
    <property type="molecule type" value="Genomic_DNA"/>
</dbReference>
<evidence type="ECO:0000256" key="5">
    <source>
        <dbReference type="ARBA" id="ARBA00023136"/>
    </source>
</evidence>
<keyword evidence="2" id="KW-1003">Cell membrane</keyword>
<feature type="transmembrane region" description="Helical" evidence="7">
    <location>
        <begin position="54"/>
        <end position="74"/>
    </location>
</feature>
<keyword evidence="4 7" id="KW-1133">Transmembrane helix</keyword>
<evidence type="ECO:0000313" key="8">
    <source>
        <dbReference type="EMBL" id="MFC3607329.1"/>
    </source>
</evidence>
<protein>
    <submittedName>
        <fullName evidence="8">Lysylphosphatidylglycerol synthase domain-containing protein</fullName>
    </submittedName>
</protein>
<gene>
    <name evidence="8" type="ORF">ACFOMF_06010</name>
</gene>
<proteinExistence type="predicted"/>
<feature type="transmembrane region" description="Helical" evidence="7">
    <location>
        <begin position="239"/>
        <end position="260"/>
    </location>
</feature>
<feature type="transmembrane region" description="Helical" evidence="7">
    <location>
        <begin position="94"/>
        <end position="114"/>
    </location>
</feature>
<evidence type="ECO:0000256" key="7">
    <source>
        <dbReference type="SAM" id="Phobius"/>
    </source>
</evidence>
<feature type="region of interest" description="Disordered" evidence="6">
    <location>
        <begin position="319"/>
        <end position="340"/>
    </location>
</feature>
<feature type="transmembrane region" description="Helical" evidence="7">
    <location>
        <begin position="20"/>
        <end position="42"/>
    </location>
</feature>
<reference evidence="9" key="1">
    <citation type="journal article" date="2019" name="Int. J. Syst. Evol. Microbiol.">
        <title>The Global Catalogue of Microorganisms (GCM) 10K type strain sequencing project: providing services to taxonomists for standard genome sequencing and annotation.</title>
        <authorList>
            <consortium name="The Broad Institute Genomics Platform"/>
            <consortium name="The Broad Institute Genome Sequencing Center for Infectious Disease"/>
            <person name="Wu L."/>
            <person name="Ma J."/>
        </authorList>
    </citation>
    <scope>NUCLEOTIDE SEQUENCE [LARGE SCALE GENOMIC DNA]</scope>
    <source>
        <strain evidence="9">KCTC 42447</strain>
    </source>
</reference>
<keyword evidence="3 7" id="KW-0812">Transmembrane</keyword>
<dbReference type="PANTHER" id="PTHR39087:SF2">
    <property type="entry name" value="UPF0104 MEMBRANE PROTEIN MJ1595"/>
    <property type="match status" value="1"/>
</dbReference>
<dbReference type="Pfam" id="PF03706">
    <property type="entry name" value="LPG_synthase_TM"/>
    <property type="match status" value="1"/>
</dbReference>
<dbReference type="RefSeq" id="WP_386362280.1">
    <property type="nucleotide sequence ID" value="NZ_JBHRXZ010000016.1"/>
</dbReference>
<name>A0ABV7T3S7_9GAMM</name>
<evidence type="ECO:0000256" key="3">
    <source>
        <dbReference type="ARBA" id="ARBA00022692"/>
    </source>
</evidence>
<dbReference type="PANTHER" id="PTHR39087">
    <property type="entry name" value="UPF0104 MEMBRANE PROTEIN MJ1595"/>
    <property type="match status" value="1"/>
</dbReference>
<evidence type="ECO:0000256" key="2">
    <source>
        <dbReference type="ARBA" id="ARBA00022475"/>
    </source>
</evidence>
<dbReference type="InterPro" id="IPR022791">
    <property type="entry name" value="L-PG_synthase/AglD"/>
</dbReference>
<feature type="transmembrane region" description="Helical" evidence="7">
    <location>
        <begin position="169"/>
        <end position="190"/>
    </location>
</feature>
<evidence type="ECO:0000256" key="6">
    <source>
        <dbReference type="SAM" id="MobiDB-lite"/>
    </source>
</evidence>
<feature type="transmembrane region" description="Helical" evidence="7">
    <location>
        <begin position="135"/>
        <end position="157"/>
    </location>
</feature>
<evidence type="ECO:0000313" key="9">
    <source>
        <dbReference type="Proteomes" id="UP001595630"/>
    </source>
</evidence>
<accession>A0ABV7T3S7</accession>
<feature type="transmembrane region" description="Helical" evidence="7">
    <location>
        <begin position="210"/>
        <end position="233"/>
    </location>
</feature>
<feature type="transmembrane region" description="Helical" evidence="7">
    <location>
        <begin position="291"/>
        <end position="308"/>
    </location>
</feature>
<sequence>MTQSDKLGRIRSAWPKIKKILSYIFIFAVVGLLVGLATTLDWREVGSALRNYEASTLLLAGGVTAASYLLYAFFDVLGKHYVRHDLPVRQVLPVTFVCYAFTMNLSAWIGGIALRYRLYGRLGLRPAQITRVFTLSILTNWLGYTFLAGLAFSLGWVRPPAEWDLGATALRLLGLGLIVVTLIYLGACAFSKRRAWKVRGHEIHLPSIKLALMQIIMGAANWSLMALIVYLMLLQRVDYLQVLGILMISSIAGVVAHIPAGLGVIEAVFVALLAGQMNNSSIVAGLIGYRVIYYLVPLAFAALTYFTLEARAKKLRQGNGATDAQGSGAADTPAQAKHPG</sequence>
<evidence type="ECO:0000256" key="1">
    <source>
        <dbReference type="ARBA" id="ARBA00004651"/>
    </source>
</evidence>